<organism evidence="1 2">
    <name type="scientific">Tritrichomonas musculus</name>
    <dbReference type="NCBI Taxonomy" id="1915356"/>
    <lineage>
        <taxon>Eukaryota</taxon>
        <taxon>Metamonada</taxon>
        <taxon>Parabasalia</taxon>
        <taxon>Tritrichomonadida</taxon>
        <taxon>Tritrichomonadidae</taxon>
        <taxon>Tritrichomonas</taxon>
    </lineage>
</organism>
<name>A0ABR2HXT1_9EUKA</name>
<keyword evidence="2" id="KW-1185">Reference proteome</keyword>
<protein>
    <submittedName>
        <fullName evidence="1">Uncharacterized protein</fullName>
    </submittedName>
</protein>
<proteinExistence type="predicted"/>
<evidence type="ECO:0000313" key="1">
    <source>
        <dbReference type="EMBL" id="KAK8854448.1"/>
    </source>
</evidence>
<reference evidence="1 2" key="1">
    <citation type="submission" date="2024-04" db="EMBL/GenBank/DDBJ databases">
        <title>Tritrichomonas musculus Genome.</title>
        <authorList>
            <person name="Alves-Ferreira E."/>
            <person name="Grigg M."/>
            <person name="Lorenzi H."/>
            <person name="Galac M."/>
        </authorList>
    </citation>
    <scope>NUCLEOTIDE SEQUENCE [LARGE SCALE GENOMIC DNA]</scope>
    <source>
        <strain evidence="1 2">EAF2021</strain>
    </source>
</reference>
<dbReference type="Proteomes" id="UP001470230">
    <property type="component" value="Unassembled WGS sequence"/>
</dbReference>
<sequence>MIHPSCLRENICIFITQVSQEQSDAHDIINNNSITTLNLTETMSNFNILKYLPKNITISTNNESRKFNLEIFERSSQVIYEFIRSKPDCKQYHININDKYNVLSKISQIFDGDKIIFKPSEIPTLKKIISSLSINCCSNFLENILDGDSNITLALNNHNIKHYVKQEKFITFKISTKNNVYQCNSFGVLFSVVICEYLQKNPNAKKFEYNFDDKFNEFQEICDLFNFNSVKVNTDNMKSLKKISEDLKIAVIKEKIDQNCQNYEKFTQMIDEQQQVVDLIEELFNWLYNIEILTVKTVTDLIIHSIWANTEENVKELAAFILHVIRTEIPLHPFLVDLLIQLEQSSNKKKKLMILMPFIIDKLKNILDEDLANCSFVYNLYKKEIISREILNEILMNAYHNESTI</sequence>
<evidence type="ECO:0000313" key="2">
    <source>
        <dbReference type="Proteomes" id="UP001470230"/>
    </source>
</evidence>
<comment type="caution">
    <text evidence="1">The sequence shown here is derived from an EMBL/GenBank/DDBJ whole genome shotgun (WGS) entry which is preliminary data.</text>
</comment>
<dbReference type="EMBL" id="JAPFFF010000021">
    <property type="protein sequence ID" value="KAK8854448.1"/>
    <property type="molecule type" value="Genomic_DNA"/>
</dbReference>
<gene>
    <name evidence="1" type="ORF">M9Y10_017010</name>
</gene>
<accession>A0ABR2HXT1</accession>